<dbReference type="InterPro" id="IPR029058">
    <property type="entry name" value="AB_hydrolase_fold"/>
</dbReference>
<dbReference type="SUPFAM" id="SSF53474">
    <property type="entry name" value="alpha/beta-Hydrolases"/>
    <property type="match status" value="1"/>
</dbReference>
<dbReference type="Pfam" id="PF07859">
    <property type="entry name" value="Abhydrolase_3"/>
    <property type="match status" value="1"/>
</dbReference>
<evidence type="ECO:0000256" key="1">
    <source>
        <dbReference type="ARBA" id="ARBA00010515"/>
    </source>
</evidence>
<dbReference type="OrthoDB" id="9806180at2"/>
<feature type="domain" description="Alpha/beta hydrolase fold-3" evidence="3">
    <location>
        <begin position="82"/>
        <end position="288"/>
    </location>
</feature>
<evidence type="ECO:0000313" key="5">
    <source>
        <dbReference type="Proteomes" id="UP000199527"/>
    </source>
</evidence>
<dbReference type="InterPro" id="IPR050300">
    <property type="entry name" value="GDXG_lipolytic_enzyme"/>
</dbReference>
<name>A0A1G8PQT1_9GAMM</name>
<sequence>MPLDPKVDEFLQQVRDSGAKAYEEMTPAEARHLELSGDSPCREPAAVAAVEHRFIPGPSADLPIRIYRPLEGDASAELQPALVFFHGSGWMVSNIETNDGFSRALANHTGAVVVAVNYQKAPEHKFPTPMDDCYAATCWVFEHARKLGLDPRRIGVFGDSAGGNLAAAVALRARDENGPRLACQVLVYPAVQYGWDTPSAINHGEGYLLQRASMSYYWNHYLRSPVDGLHPYCSPLRASSHADLPPTLIACAEYDPLCDDSRLYADKLTAAGVPVEYRLYEGVIHGFIKMLGVFDQADQYLQDTGPRIRALLA</sequence>
<evidence type="ECO:0000256" key="2">
    <source>
        <dbReference type="ARBA" id="ARBA00022801"/>
    </source>
</evidence>
<dbReference type="InterPro" id="IPR013094">
    <property type="entry name" value="AB_hydrolase_3"/>
</dbReference>
<proteinExistence type="inferred from homology"/>
<keyword evidence="5" id="KW-1185">Reference proteome</keyword>
<evidence type="ECO:0000313" key="4">
    <source>
        <dbReference type="EMBL" id="SDI94585.1"/>
    </source>
</evidence>
<organism evidence="4 5">
    <name type="scientific">Ferrimonas sediminum</name>
    <dbReference type="NCBI Taxonomy" id="718193"/>
    <lineage>
        <taxon>Bacteria</taxon>
        <taxon>Pseudomonadati</taxon>
        <taxon>Pseudomonadota</taxon>
        <taxon>Gammaproteobacteria</taxon>
        <taxon>Alteromonadales</taxon>
        <taxon>Ferrimonadaceae</taxon>
        <taxon>Ferrimonas</taxon>
    </lineage>
</organism>
<dbReference type="PANTHER" id="PTHR48081:SF8">
    <property type="entry name" value="ALPHA_BETA HYDROLASE FOLD-3 DOMAIN-CONTAINING PROTEIN-RELATED"/>
    <property type="match status" value="1"/>
</dbReference>
<dbReference type="RefSeq" id="WP_090363602.1">
    <property type="nucleotide sequence ID" value="NZ_FNEM01000004.1"/>
</dbReference>
<dbReference type="Proteomes" id="UP000199527">
    <property type="component" value="Unassembled WGS sequence"/>
</dbReference>
<protein>
    <submittedName>
        <fullName evidence="4">Acetyl esterase</fullName>
    </submittedName>
</protein>
<comment type="similarity">
    <text evidence="1">Belongs to the 'GDXG' lipolytic enzyme family.</text>
</comment>
<dbReference type="AlphaFoldDB" id="A0A1G8PQT1"/>
<dbReference type="GO" id="GO:0016787">
    <property type="term" value="F:hydrolase activity"/>
    <property type="evidence" value="ECO:0007669"/>
    <property type="project" value="UniProtKB-KW"/>
</dbReference>
<dbReference type="FunFam" id="3.40.50.1820:FF:000089">
    <property type="entry name" value="Alpha/beta hydrolase"/>
    <property type="match status" value="1"/>
</dbReference>
<reference evidence="5" key="1">
    <citation type="submission" date="2016-10" db="EMBL/GenBank/DDBJ databases">
        <authorList>
            <person name="Varghese N."/>
            <person name="Submissions S."/>
        </authorList>
    </citation>
    <scope>NUCLEOTIDE SEQUENCE [LARGE SCALE GENOMIC DNA]</scope>
    <source>
        <strain evidence="5">DSM 23317</strain>
    </source>
</reference>
<accession>A0A1G8PQT1</accession>
<dbReference type="EMBL" id="FNEM01000004">
    <property type="protein sequence ID" value="SDI94585.1"/>
    <property type="molecule type" value="Genomic_DNA"/>
</dbReference>
<evidence type="ECO:0000259" key="3">
    <source>
        <dbReference type="Pfam" id="PF07859"/>
    </source>
</evidence>
<gene>
    <name evidence="4" type="ORF">SAMN04488540_10445</name>
</gene>
<dbReference type="PANTHER" id="PTHR48081">
    <property type="entry name" value="AB HYDROLASE SUPERFAMILY PROTEIN C4A8.06C"/>
    <property type="match status" value="1"/>
</dbReference>
<dbReference type="Gene3D" id="3.40.50.1820">
    <property type="entry name" value="alpha/beta hydrolase"/>
    <property type="match status" value="1"/>
</dbReference>
<keyword evidence="2" id="KW-0378">Hydrolase</keyword>